<evidence type="ECO:0000313" key="4">
    <source>
        <dbReference type="EMBL" id="EOT26402.1"/>
    </source>
</evidence>
<dbReference type="GO" id="GO:0006357">
    <property type="term" value="P:regulation of transcription by RNA polymerase II"/>
    <property type="evidence" value="ECO:0007669"/>
    <property type="project" value="TreeGrafter"/>
</dbReference>
<dbReference type="AlphaFoldDB" id="S0N515"/>
<dbReference type="Pfam" id="PF02541">
    <property type="entry name" value="Ppx-GppA"/>
    <property type="match status" value="1"/>
</dbReference>
<dbReference type="Gene3D" id="3.30.420.150">
    <property type="entry name" value="Exopolyphosphatase. Domain 2"/>
    <property type="match status" value="1"/>
</dbReference>
<evidence type="ECO:0000256" key="1">
    <source>
        <dbReference type="ARBA" id="ARBA00007125"/>
    </source>
</evidence>
<dbReference type="InterPro" id="IPR050273">
    <property type="entry name" value="GppA/Ppx_hydrolase"/>
</dbReference>
<feature type="domain" description="Ppx/GppA phosphatase C-terminal" evidence="3">
    <location>
        <begin position="320"/>
        <end position="429"/>
    </location>
</feature>
<feature type="domain" description="Ppx/GppA phosphatase N-terminal" evidence="2">
    <location>
        <begin position="20"/>
        <end position="305"/>
    </location>
</feature>
<dbReference type="Proteomes" id="UP000014136">
    <property type="component" value="Unassembled WGS sequence"/>
</dbReference>
<name>S0N515_9ENTE</name>
<dbReference type="RefSeq" id="WP_016175938.1">
    <property type="nucleotide sequence ID" value="NZ_KE136390.1"/>
</dbReference>
<comment type="caution">
    <text evidence="4">The sequence shown here is derived from an EMBL/GenBank/DDBJ whole genome shotgun (WGS) entry which is preliminary data.</text>
</comment>
<dbReference type="Gene3D" id="1.10.3210.10">
    <property type="entry name" value="Hypothetical protein af1432"/>
    <property type="match status" value="1"/>
</dbReference>
<dbReference type="OrthoDB" id="9807195at2"/>
<reference evidence="4 5" key="1">
    <citation type="submission" date="2013-03" db="EMBL/GenBank/DDBJ databases">
        <title>The Genome Sequence of Enterococcus saccharolyticus ATCC_43076 (Illumina only assembly).</title>
        <authorList>
            <consortium name="The Broad Institute Genomics Platform"/>
            <consortium name="The Broad Institute Genome Sequencing Center for Infectious Disease"/>
            <person name="Earl A."/>
            <person name="Russ C."/>
            <person name="Gilmore M."/>
            <person name="Surin D."/>
            <person name="Walker B."/>
            <person name="Young S."/>
            <person name="Zeng Q."/>
            <person name="Gargeya S."/>
            <person name="Fitzgerald M."/>
            <person name="Haas B."/>
            <person name="Abouelleil A."/>
            <person name="Allen A.W."/>
            <person name="Alvarado L."/>
            <person name="Arachchi H.M."/>
            <person name="Berlin A.M."/>
            <person name="Chapman S.B."/>
            <person name="Gainer-Dewar J."/>
            <person name="Goldberg J."/>
            <person name="Griggs A."/>
            <person name="Gujja S."/>
            <person name="Hansen M."/>
            <person name="Howarth C."/>
            <person name="Imamovic A."/>
            <person name="Ireland A."/>
            <person name="Larimer J."/>
            <person name="McCowan C."/>
            <person name="Murphy C."/>
            <person name="Pearson M."/>
            <person name="Poon T.W."/>
            <person name="Priest M."/>
            <person name="Roberts A."/>
            <person name="Saif S."/>
            <person name="Shea T."/>
            <person name="Sisk P."/>
            <person name="Sykes S."/>
            <person name="Wortman J."/>
            <person name="Nusbaum C."/>
            <person name="Birren B."/>
        </authorList>
    </citation>
    <scope>NUCLEOTIDE SEQUENCE [LARGE SCALE GENOMIC DNA]</scope>
    <source>
        <strain evidence="4 5">ATCC 43076</strain>
    </source>
</reference>
<dbReference type="InterPro" id="IPR048950">
    <property type="entry name" value="Ppx_GppA_C"/>
</dbReference>
<dbReference type="SUPFAM" id="SSF53067">
    <property type="entry name" value="Actin-like ATPase domain"/>
    <property type="match status" value="2"/>
</dbReference>
<dbReference type="CDD" id="cd24052">
    <property type="entry name" value="ASKHA_NBD_HpPPX-GppA-like"/>
    <property type="match status" value="1"/>
</dbReference>
<accession>S0N515</accession>
<proteinExistence type="inferred from homology"/>
<dbReference type="PANTHER" id="PTHR30005:SF0">
    <property type="entry name" value="RETROGRADE REGULATION PROTEIN 2"/>
    <property type="match status" value="1"/>
</dbReference>
<dbReference type="eggNOG" id="COG0248">
    <property type="taxonomic scope" value="Bacteria"/>
</dbReference>
<dbReference type="HOGENOM" id="CLU_025908_4_2_9"/>
<dbReference type="PATRIC" id="fig|1139996.3.peg.2141"/>
<evidence type="ECO:0000259" key="2">
    <source>
        <dbReference type="Pfam" id="PF02541"/>
    </source>
</evidence>
<dbReference type="EMBL" id="AHYT01000010">
    <property type="protein sequence ID" value="EOT26402.1"/>
    <property type="molecule type" value="Genomic_DNA"/>
</dbReference>
<dbReference type="Gene3D" id="3.30.420.40">
    <property type="match status" value="1"/>
</dbReference>
<sequence>MKKKKNIAIIDIGSNTVRLVIYQLNEQMVFTELQNIKLPVRLYQFLDENKELTTEGIHQLLRVMKLFKEIASSYELEETIATATAVIRQSKNAQAVLEMVAKKTGIAIRLLSEKEEAYYGQYAIARTTSFSEAYTVDMGGGSTEVTYFKSNEIVDSHSFPFGVVTLKQLFFNDVATNDETAISQAKSYIKKQFASLPWLKERNVPIIAIGGSSRNIATVHERMTDFPVVGIHQYEMKKKDLKETLSLFTSLSFSELQSLDGLSKDRADIIIPANLTFIALMEQVHSPKFIFCNKGLREGLLMEYVNQNYPATYSPHQVAMTSIQRFVDTYQIDQYRAKKRTQIVELLLNEIKQKQLISEEIEQLVAYVSYGAQLYHIGSYIEEDNSAYHSFYLLANSNLNGFTHRERISLALLASYKNKSLFKLFIKPFKQWFTEEELKYVRLAGSLIKFCEALNITTVNEIIHFSLKDKDTHYVLKVDWSFDPVAEEYRANRQKKNLENVINKKVVIDFKKA</sequence>
<dbReference type="PANTHER" id="PTHR30005">
    <property type="entry name" value="EXOPOLYPHOSPHATASE"/>
    <property type="match status" value="1"/>
</dbReference>
<gene>
    <name evidence="4" type="ORF">OMQ_02177</name>
</gene>
<evidence type="ECO:0000259" key="3">
    <source>
        <dbReference type="Pfam" id="PF21447"/>
    </source>
</evidence>
<protein>
    <submittedName>
        <fullName evidence="4">Uncharacterized protein</fullName>
    </submittedName>
</protein>
<evidence type="ECO:0000313" key="5">
    <source>
        <dbReference type="Proteomes" id="UP000014136"/>
    </source>
</evidence>
<dbReference type="InterPro" id="IPR003695">
    <property type="entry name" value="Ppx_GppA_N"/>
</dbReference>
<organism evidence="4 5">
    <name type="scientific">Enterococcus saccharolyticus subsp. saccharolyticus ATCC 43076</name>
    <dbReference type="NCBI Taxonomy" id="1139996"/>
    <lineage>
        <taxon>Bacteria</taxon>
        <taxon>Bacillati</taxon>
        <taxon>Bacillota</taxon>
        <taxon>Bacilli</taxon>
        <taxon>Lactobacillales</taxon>
        <taxon>Enterococcaceae</taxon>
        <taxon>Enterococcus</taxon>
    </lineage>
</organism>
<keyword evidence="5" id="KW-1185">Reference proteome</keyword>
<dbReference type="STRING" id="41997.RV16_GL002050"/>
<dbReference type="SUPFAM" id="SSF109604">
    <property type="entry name" value="HD-domain/PDEase-like"/>
    <property type="match status" value="1"/>
</dbReference>
<dbReference type="Pfam" id="PF21447">
    <property type="entry name" value="Ppx-GppA_III"/>
    <property type="match status" value="1"/>
</dbReference>
<dbReference type="InterPro" id="IPR043129">
    <property type="entry name" value="ATPase_NBD"/>
</dbReference>
<comment type="similarity">
    <text evidence="1">Belongs to the GppA/Ppx family.</text>
</comment>